<dbReference type="AlphaFoldDB" id="A0A8S0TG11"/>
<sequence length="131" mass="14276">MAVGSVGDGVVVMVLSSHPSPSPLSIASSLLSVAFRRHFTDEKTVAITLCVFSVGDYWLMMAEAMVVVVLDLWFTLIWLLLWFTIDYFSFVAVVVVVYGAMVGMVVVNGGETLVLVVEVVVVVVATSIFWR</sequence>
<keyword evidence="1" id="KW-0812">Transmembrane</keyword>
<feature type="transmembrane region" description="Helical" evidence="1">
    <location>
        <begin position="113"/>
        <end position="130"/>
    </location>
</feature>
<dbReference type="Proteomes" id="UP000594638">
    <property type="component" value="Unassembled WGS sequence"/>
</dbReference>
<organism evidence="2 3">
    <name type="scientific">Olea europaea subsp. europaea</name>
    <dbReference type="NCBI Taxonomy" id="158383"/>
    <lineage>
        <taxon>Eukaryota</taxon>
        <taxon>Viridiplantae</taxon>
        <taxon>Streptophyta</taxon>
        <taxon>Embryophyta</taxon>
        <taxon>Tracheophyta</taxon>
        <taxon>Spermatophyta</taxon>
        <taxon>Magnoliopsida</taxon>
        <taxon>eudicotyledons</taxon>
        <taxon>Gunneridae</taxon>
        <taxon>Pentapetalae</taxon>
        <taxon>asterids</taxon>
        <taxon>lamiids</taxon>
        <taxon>Lamiales</taxon>
        <taxon>Oleaceae</taxon>
        <taxon>Oleeae</taxon>
        <taxon>Olea</taxon>
    </lineage>
</organism>
<keyword evidence="3" id="KW-1185">Reference proteome</keyword>
<feature type="transmembrane region" description="Helical" evidence="1">
    <location>
        <begin position="57"/>
        <end position="80"/>
    </location>
</feature>
<proteinExistence type="predicted"/>
<keyword evidence="1" id="KW-0472">Membrane</keyword>
<evidence type="ECO:0000313" key="3">
    <source>
        <dbReference type="Proteomes" id="UP000594638"/>
    </source>
</evidence>
<gene>
    <name evidence="2" type="ORF">OLEA9_A042445</name>
</gene>
<accession>A0A8S0TG11</accession>
<feature type="transmembrane region" description="Helical" evidence="1">
    <location>
        <begin position="87"/>
        <end position="107"/>
    </location>
</feature>
<dbReference type="Gramene" id="OE9A042445T1">
    <property type="protein sequence ID" value="OE9A042445C1"/>
    <property type="gene ID" value="OE9A042445"/>
</dbReference>
<name>A0A8S0TG11_OLEEU</name>
<evidence type="ECO:0008006" key="4">
    <source>
        <dbReference type="Google" id="ProtNLM"/>
    </source>
</evidence>
<comment type="caution">
    <text evidence="2">The sequence shown here is derived from an EMBL/GenBank/DDBJ whole genome shotgun (WGS) entry which is preliminary data.</text>
</comment>
<reference evidence="2 3" key="1">
    <citation type="submission" date="2019-12" db="EMBL/GenBank/DDBJ databases">
        <authorList>
            <person name="Alioto T."/>
            <person name="Alioto T."/>
            <person name="Gomez Garrido J."/>
        </authorList>
    </citation>
    <scope>NUCLEOTIDE SEQUENCE [LARGE SCALE GENOMIC DNA]</scope>
</reference>
<dbReference type="EMBL" id="CACTIH010006203">
    <property type="protein sequence ID" value="CAA3004392.1"/>
    <property type="molecule type" value="Genomic_DNA"/>
</dbReference>
<evidence type="ECO:0000256" key="1">
    <source>
        <dbReference type="SAM" id="Phobius"/>
    </source>
</evidence>
<evidence type="ECO:0000313" key="2">
    <source>
        <dbReference type="EMBL" id="CAA3004392.1"/>
    </source>
</evidence>
<keyword evidence="1" id="KW-1133">Transmembrane helix</keyword>
<protein>
    <recommendedName>
        <fullName evidence="4">Transmembrane protein</fullName>
    </recommendedName>
</protein>